<evidence type="ECO:0000256" key="3">
    <source>
        <dbReference type="ARBA" id="ARBA00023163"/>
    </source>
</evidence>
<evidence type="ECO:0000313" key="5">
    <source>
        <dbReference type="EMBL" id="ABO51712.1"/>
    </source>
</evidence>
<dbReference type="STRING" id="349161.Dred_3210"/>
<dbReference type="RefSeq" id="WP_011879500.1">
    <property type="nucleotide sequence ID" value="NC_009253.1"/>
</dbReference>
<evidence type="ECO:0000256" key="1">
    <source>
        <dbReference type="ARBA" id="ARBA00023015"/>
    </source>
</evidence>
<dbReference type="PANTHER" id="PTHR38465:SF1">
    <property type="entry name" value="HTH-TYPE TRANSCRIPTIONAL REGULATOR MJ1563-RELATED"/>
    <property type="match status" value="1"/>
</dbReference>
<accession>A4J9F9</accession>
<keyword evidence="6" id="KW-1185">Reference proteome</keyword>
<name>A4J9F9_DESRM</name>
<dbReference type="SUPFAM" id="SSF46785">
    <property type="entry name" value="Winged helix' DNA-binding domain"/>
    <property type="match status" value="1"/>
</dbReference>
<gene>
    <name evidence="5" type="ordered locus">Dred_3210</name>
</gene>
<keyword evidence="3 4" id="KW-0804">Transcription</keyword>
<dbReference type="Proteomes" id="UP000001556">
    <property type="component" value="Chromosome"/>
</dbReference>
<dbReference type="GO" id="GO:0003677">
    <property type="term" value="F:DNA binding"/>
    <property type="evidence" value="ECO:0007669"/>
    <property type="project" value="UniProtKB-UniRule"/>
</dbReference>
<evidence type="ECO:0000256" key="2">
    <source>
        <dbReference type="ARBA" id="ARBA00023125"/>
    </source>
</evidence>
<comment type="similarity">
    <text evidence="4">Belongs to the GbsR family.</text>
</comment>
<dbReference type="InterPro" id="IPR026282">
    <property type="entry name" value="MJ1563"/>
</dbReference>
<dbReference type="InterPro" id="IPR052362">
    <property type="entry name" value="HTH-GbsR_regulator"/>
</dbReference>
<dbReference type="PIRSF" id="PIRSF006707">
    <property type="entry name" value="MJ1563"/>
    <property type="match status" value="1"/>
</dbReference>
<keyword evidence="1 4" id="KW-0805">Transcription regulation</keyword>
<organism evidence="5 6">
    <name type="scientific">Desulforamulus reducens (strain ATCC BAA-1160 / DSM 100696 / MI-1)</name>
    <name type="common">Desulfotomaculum reducens</name>
    <dbReference type="NCBI Taxonomy" id="349161"/>
    <lineage>
        <taxon>Bacteria</taxon>
        <taxon>Bacillati</taxon>
        <taxon>Bacillota</taxon>
        <taxon>Clostridia</taxon>
        <taxon>Eubacteriales</taxon>
        <taxon>Peptococcaceae</taxon>
        <taxon>Desulforamulus</taxon>
    </lineage>
</organism>
<dbReference type="AlphaFoldDB" id="A4J9F9"/>
<dbReference type="KEGG" id="drm:Dred_3210"/>
<dbReference type="InterPro" id="IPR036388">
    <property type="entry name" value="WH-like_DNA-bd_sf"/>
</dbReference>
<keyword evidence="2 4" id="KW-0238">DNA-binding</keyword>
<reference evidence="5 6" key="1">
    <citation type="submission" date="2007-03" db="EMBL/GenBank/DDBJ databases">
        <title>Complete sequence of Desulfotomaculum reducens MI-1.</title>
        <authorList>
            <consortium name="US DOE Joint Genome Institute"/>
            <person name="Copeland A."/>
            <person name="Lucas S."/>
            <person name="Lapidus A."/>
            <person name="Barry K."/>
            <person name="Detter J.C."/>
            <person name="Glavina del Rio T."/>
            <person name="Hammon N."/>
            <person name="Israni S."/>
            <person name="Dalin E."/>
            <person name="Tice H."/>
            <person name="Pitluck S."/>
            <person name="Sims D."/>
            <person name="Brettin T."/>
            <person name="Bruce D."/>
            <person name="Han C."/>
            <person name="Tapia R."/>
            <person name="Schmutz J."/>
            <person name="Larimer F."/>
            <person name="Land M."/>
            <person name="Hauser L."/>
            <person name="Kyrpides N."/>
            <person name="Kim E."/>
            <person name="Tebo B.M."/>
            <person name="Richardson P."/>
        </authorList>
    </citation>
    <scope>NUCLEOTIDE SEQUENCE [LARGE SCALE GENOMIC DNA]</scope>
    <source>
        <strain evidence="5 6">MI-1</strain>
    </source>
</reference>
<evidence type="ECO:0000256" key="4">
    <source>
        <dbReference type="PIRNR" id="PIRNR006707"/>
    </source>
</evidence>
<dbReference type="HOGENOM" id="CLU_127505_0_0_9"/>
<dbReference type="Gene3D" id="1.10.10.10">
    <property type="entry name" value="Winged helix-like DNA-binding domain superfamily/Winged helix DNA-binding domain"/>
    <property type="match status" value="1"/>
</dbReference>
<sequence>MDKLVQHDATPYEQIIYKARHRVIDSLARNIDLYGITMSIGHLYGTLLFQDKPMTLDEMGEALGMSKTSMSTGVRTLLDLNMVNKVWMKGTRKDHYEIEQDWYQNFIDYFSIKWRKGIDDNIQSLRKSLQELKTLLSKDDLPTPLQEMVQADIEKIKNSLEYYDWLNRLIDTFESHEIFKYVPKKEGAE</sequence>
<proteinExistence type="inferred from homology"/>
<dbReference type="InterPro" id="IPR036390">
    <property type="entry name" value="WH_DNA-bd_sf"/>
</dbReference>
<dbReference type="OrthoDB" id="9800374at2"/>
<protein>
    <recommendedName>
        <fullName evidence="4">HTH-type transcriptional regulator</fullName>
    </recommendedName>
</protein>
<dbReference type="EMBL" id="CP000612">
    <property type="protein sequence ID" value="ABO51712.1"/>
    <property type="molecule type" value="Genomic_DNA"/>
</dbReference>
<evidence type="ECO:0000313" key="6">
    <source>
        <dbReference type="Proteomes" id="UP000001556"/>
    </source>
</evidence>
<dbReference type="eggNOG" id="COG1510">
    <property type="taxonomic scope" value="Bacteria"/>
</dbReference>
<dbReference type="PANTHER" id="PTHR38465">
    <property type="entry name" value="HTH-TYPE TRANSCRIPTIONAL REGULATOR MJ1563-RELATED"/>
    <property type="match status" value="1"/>
</dbReference>